<dbReference type="KEGG" id="plig:NAG76_06505"/>
<accession>A0A9J6ZIL8</accession>
<proteinExistence type="predicted"/>
<dbReference type="Proteomes" id="UP001056756">
    <property type="component" value="Chromosome"/>
</dbReference>
<organism evidence="1 2">
    <name type="scientific">Candidatus Pristimantibacillus lignocellulolyticus</name>
    <dbReference type="NCBI Taxonomy" id="2994561"/>
    <lineage>
        <taxon>Bacteria</taxon>
        <taxon>Bacillati</taxon>
        <taxon>Bacillota</taxon>
        <taxon>Bacilli</taxon>
        <taxon>Bacillales</taxon>
        <taxon>Paenibacillaceae</taxon>
        <taxon>Candidatus Pristimantibacillus</taxon>
    </lineage>
</organism>
<evidence type="ECO:0000313" key="2">
    <source>
        <dbReference type="Proteomes" id="UP001056756"/>
    </source>
</evidence>
<gene>
    <name evidence="1" type="ORF">NAG76_06505</name>
</gene>
<dbReference type="EMBL" id="CP097899">
    <property type="protein sequence ID" value="URN95892.1"/>
    <property type="molecule type" value="Genomic_DNA"/>
</dbReference>
<evidence type="ECO:0000313" key="1">
    <source>
        <dbReference type="EMBL" id="URN95892.1"/>
    </source>
</evidence>
<protein>
    <submittedName>
        <fullName evidence="1">Uncharacterized protein</fullName>
    </submittedName>
</protein>
<reference evidence="1" key="1">
    <citation type="submission" date="2022-05" db="EMBL/GenBank/DDBJ databases">
        <title>Novel bacterial taxa in a minimal lignocellulolytic consortium and its capacity to transform plastics disclosed by genome-resolved metagenomics.</title>
        <authorList>
            <person name="Rodriguez C.A.D."/>
            <person name="Diaz-Garcia L."/>
            <person name="Herrera K."/>
            <person name="Tarazona N.A."/>
            <person name="Sproer C."/>
            <person name="Overmann J."/>
            <person name="Jimenez D.J."/>
        </authorList>
    </citation>
    <scope>NUCLEOTIDE SEQUENCE</scope>
    <source>
        <strain evidence="1">MAG5</strain>
    </source>
</reference>
<sequence>MRIWTAQRNSTLKQIIQHGMYYPDFQFANGMASEGMKAIYPDLLNMYSTVNNLKCKGLIFAISSLNNKLVTNYNDYRDFFESNPMFSDSVSFLGEDYSILELEVDKNLNLVPINFQDFIVIAMRKTGGEWKDYCNTEFVDLSYTSFENDYKLSGSRGFIIEEIDNRIEQCHMHYINIDDIVNVFPVTDYENSKTYNLSQEAITLLNSIKK</sequence>
<dbReference type="AlphaFoldDB" id="A0A9J6ZIL8"/>
<name>A0A9J6ZIL8_9BACL</name>